<keyword evidence="3 11" id="KW-0808">Transferase</keyword>
<keyword evidence="4 11" id="KW-0949">S-adenosyl-L-methionine</keyword>
<protein>
    <recommendedName>
        <fullName evidence="7 11">Ribosomal RNA large subunit methyltransferase E</fullName>
        <ecNumber evidence="6 11">2.1.1.166</ecNumber>
    </recommendedName>
    <alternativeName>
        <fullName evidence="9 11">23S rRNA Um2552 methyltransferase</fullName>
    </alternativeName>
    <alternativeName>
        <fullName evidence="8 11">rRNA (uridine-2'-O-)-methyltransferase</fullName>
    </alternativeName>
</protein>
<evidence type="ECO:0000256" key="4">
    <source>
        <dbReference type="ARBA" id="ARBA00022691"/>
    </source>
</evidence>
<dbReference type="EMBL" id="LR217717">
    <property type="protein sequence ID" value="VFP83730.1"/>
    <property type="molecule type" value="Genomic_DNA"/>
</dbReference>
<feature type="binding site" evidence="11">
    <location>
        <position position="65"/>
    </location>
    <ligand>
        <name>S-adenosyl-L-methionine</name>
        <dbReference type="ChEBI" id="CHEBI:59789"/>
    </ligand>
</feature>
<accession>A0A451DBH9</accession>
<feature type="binding site" evidence="11">
    <location>
        <position position="63"/>
    </location>
    <ligand>
        <name>S-adenosyl-L-methionine</name>
        <dbReference type="ChEBI" id="CHEBI:59789"/>
    </ligand>
</feature>
<evidence type="ECO:0000256" key="5">
    <source>
        <dbReference type="ARBA" id="ARBA00037569"/>
    </source>
</evidence>
<dbReference type="Proteomes" id="UP000294349">
    <property type="component" value="Chromosome"/>
</dbReference>
<evidence type="ECO:0000256" key="11">
    <source>
        <dbReference type="HAMAP-Rule" id="MF_01547"/>
    </source>
</evidence>
<evidence type="ECO:0000256" key="3">
    <source>
        <dbReference type="ARBA" id="ARBA00022679"/>
    </source>
</evidence>
<sequence length="209" mass="24530">MILIKKINKSNNWLKKHLSDPYIKERNRRNLRSRAWFKLKEINESEKIFYTGMKVIDLGSNPGGWSEYALEKIGKSGIIFAYDILPMRPLKNVKFFRGDITDILIQKKMFILLKKYSWNIIMSDMSPNLSGCSIVDNVNMFKLSNIVLKISMSVLSTNGCLVMKLFQGYGFNEYIKKIFNMFKLVKIYKPRSSRVNSREVFIIARKYKI</sequence>
<dbReference type="SUPFAM" id="SSF53335">
    <property type="entry name" value="S-adenosyl-L-methionine-dependent methyltransferases"/>
    <property type="match status" value="1"/>
</dbReference>
<comment type="subcellular location">
    <subcellularLocation>
        <location evidence="11">Cytoplasm</location>
    </subcellularLocation>
</comment>
<comment type="catalytic activity">
    <reaction evidence="10 11">
        <text>uridine(2552) in 23S rRNA + S-adenosyl-L-methionine = 2'-O-methyluridine(2552) in 23S rRNA + S-adenosyl-L-homocysteine + H(+)</text>
        <dbReference type="Rhea" id="RHEA:42720"/>
        <dbReference type="Rhea" id="RHEA-COMP:10202"/>
        <dbReference type="Rhea" id="RHEA-COMP:10203"/>
        <dbReference type="ChEBI" id="CHEBI:15378"/>
        <dbReference type="ChEBI" id="CHEBI:57856"/>
        <dbReference type="ChEBI" id="CHEBI:59789"/>
        <dbReference type="ChEBI" id="CHEBI:65315"/>
        <dbReference type="ChEBI" id="CHEBI:74478"/>
        <dbReference type="EC" id="2.1.1.166"/>
    </reaction>
</comment>
<dbReference type="PANTHER" id="PTHR10920:SF18">
    <property type="entry name" value="RRNA METHYLTRANSFERASE 2, MITOCHONDRIAL"/>
    <property type="match status" value="1"/>
</dbReference>
<dbReference type="GO" id="GO:0005737">
    <property type="term" value="C:cytoplasm"/>
    <property type="evidence" value="ECO:0007669"/>
    <property type="project" value="UniProtKB-SubCell"/>
</dbReference>
<feature type="domain" description="Ribosomal RNA methyltransferase FtsJ" evidence="13">
    <location>
        <begin position="32"/>
        <end position="207"/>
    </location>
</feature>
<evidence type="ECO:0000256" key="2">
    <source>
        <dbReference type="ARBA" id="ARBA00022603"/>
    </source>
</evidence>
<evidence type="ECO:0000256" key="6">
    <source>
        <dbReference type="ARBA" id="ARBA00038861"/>
    </source>
</evidence>
<dbReference type="AlphaFoldDB" id="A0A451DBH9"/>
<feature type="active site" description="Proton acceptor" evidence="11 12">
    <location>
        <position position="164"/>
    </location>
</feature>
<comment type="similarity">
    <text evidence="11">Belongs to the class I-like SAM-binding methyltransferase superfamily. RNA methyltransferase RlmE family.</text>
</comment>
<dbReference type="InterPro" id="IPR002877">
    <property type="entry name" value="RNA_MeTrfase_FtsJ_dom"/>
</dbReference>
<dbReference type="InterPro" id="IPR050082">
    <property type="entry name" value="RNA_methyltr_RlmE"/>
</dbReference>
<dbReference type="Pfam" id="PF01728">
    <property type="entry name" value="FtsJ"/>
    <property type="match status" value="1"/>
</dbReference>
<evidence type="ECO:0000256" key="1">
    <source>
        <dbReference type="ARBA" id="ARBA00022552"/>
    </source>
</evidence>
<organism evidence="14 15">
    <name type="scientific">Buchnera aphidicola</name>
    <name type="common">Cinara laricifoliae</name>
    <dbReference type="NCBI Taxonomy" id="2518977"/>
    <lineage>
        <taxon>Bacteria</taxon>
        <taxon>Pseudomonadati</taxon>
        <taxon>Pseudomonadota</taxon>
        <taxon>Gammaproteobacteria</taxon>
        <taxon>Enterobacterales</taxon>
        <taxon>Erwiniaceae</taxon>
        <taxon>Buchnera</taxon>
    </lineage>
</organism>
<dbReference type="HAMAP" id="MF_01547">
    <property type="entry name" value="RNA_methyltr_E"/>
    <property type="match status" value="1"/>
</dbReference>
<feature type="binding site" evidence="11">
    <location>
        <position position="99"/>
    </location>
    <ligand>
        <name>S-adenosyl-L-methionine</name>
        <dbReference type="ChEBI" id="CHEBI:59789"/>
    </ligand>
</feature>
<keyword evidence="2 11" id="KW-0489">Methyltransferase</keyword>
<dbReference type="RefSeq" id="WP_154061578.1">
    <property type="nucleotide sequence ID" value="NZ_LR217717.1"/>
</dbReference>
<evidence type="ECO:0000256" key="10">
    <source>
        <dbReference type="ARBA" id="ARBA00048970"/>
    </source>
</evidence>
<dbReference type="GO" id="GO:0008650">
    <property type="term" value="F:rRNA (uridine-2'-O-)-methyltransferase activity"/>
    <property type="evidence" value="ECO:0007669"/>
    <property type="project" value="UniProtKB-UniRule"/>
</dbReference>
<feature type="binding site" evidence="11">
    <location>
        <position position="124"/>
    </location>
    <ligand>
        <name>S-adenosyl-L-methionine</name>
        <dbReference type="ChEBI" id="CHEBI:59789"/>
    </ligand>
</feature>
<evidence type="ECO:0000259" key="13">
    <source>
        <dbReference type="Pfam" id="PF01728"/>
    </source>
</evidence>
<evidence type="ECO:0000313" key="15">
    <source>
        <dbReference type="Proteomes" id="UP000294349"/>
    </source>
</evidence>
<gene>
    <name evidence="11 14" type="primary">rlmE</name>
    <name evidence="11" type="synonym">ftsJ</name>
    <name evidence="11" type="synonym">rrmJ</name>
    <name evidence="14" type="ORF">BUCILAFE3058_247</name>
</gene>
<keyword evidence="11" id="KW-0963">Cytoplasm</keyword>
<comment type="function">
    <text evidence="5 11">Specifically methylates the uridine in position 2552 of 23S rRNA at the 2'-O position of the ribose in the fully assembled 50S ribosomal subunit.</text>
</comment>
<evidence type="ECO:0000256" key="9">
    <source>
        <dbReference type="ARBA" id="ARBA00042745"/>
    </source>
</evidence>
<feature type="binding site" evidence="11">
    <location>
        <position position="83"/>
    </location>
    <ligand>
        <name>S-adenosyl-L-methionine</name>
        <dbReference type="ChEBI" id="CHEBI:59789"/>
    </ligand>
</feature>
<dbReference type="PANTHER" id="PTHR10920">
    <property type="entry name" value="RIBOSOMAL RNA METHYLTRANSFERASE"/>
    <property type="match status" value="1"/>
</dbReference>
<keyword evidence="1 11" id="KW-0698">rRNA processing</keyword>
<dbReference type="Gene3D" id="3.40.50.150">
    <property type="entry name" value="Vaccinia Virus protein VP39"/>
    <property type="match status" value="1"/>
</dbReference>
<name>A0A451DBH9_9GAMM</name>
<evidence type="ECO:0000256" key="7">
    <source>
        <dbReference type="ARBA" id="ARBA00041129"/>
    </source>
</evidence>
<dbReference type="InterPro" id="IPR029063">
    <property type="entry name" value="SAM-dependent_MTases_sf"/>
</dbReference>
<evidence type="ECO:0000256" key="8">
    <source>
        <dbReference type="ARBA" id="ARBA00041995"/>
    </source>
</evidence>
<evidence type="ECO:0000256" key="12">
    <source>
        <dbReference type="PIRSR" id="PIRSR005461-1"/>
    </source>
</evidence>
<evidence type="ECO:0000313" key="14">
    <source>
        <dbReference type="EMBL" id="VFP83730.1"/>
    </source>
</evidence>
<proteinExistence type="inferred from homology"/>
<dbReference type="InterPro" id="IPR015507">
    <property type="entry name" value="rRNA-MeTfrase_E"/>
</dbReference>
<dbReference type="EC" id="2.1.1.166" evidence="6 11"/>
<dbReference type="OrthoDB" id="9790080at2"/>
<dbReference type="PIRSF" id="PIRSF005461">
    <property type="entry name" value="23S_rRNA_mtase"/>
    <property type="match status" value="1"/>
</dbReference>
<reference evidence="14 15" key="1">
    <citation type="submission" date="2019-02" db="EMBL/GenBank/DDBJ databases">
        <authorList>
            <person name="Manzano-Marin A."/>
            <person name="Manzano-Marin A."/>
        </authorList>
    </citation>
    <scope>NUCLEOTIDE SEQUENCE [LARGE SCALE GENOMIC DNA]</scope>
    <source>
        <strain evidence="14 15">BuCilaricifoliae</strain>
    </source>
</reference>